<dbReference type="InParanoid" id="Q9HJ50"/>
<keyword evidence="1" id="KW-1133">Transmembrane helix</keyword>
<dbReference type="EMBL" id="AL445066">
    <property type="protein sequence ID" value="CAC12249.1"/>
    <property type="molecule type" value="Genomic_DNA"/>
</dbReference>
<accession>Q9HJ50</accession>
<protein>
    <submittedName>
        <fullName evidence="2">Spherulin 4 related protein</fullName>
    </submittedName>
</protein>
<dbReference type="KEGG" id="tac:Ta1122"/>
<keyword evidence="1" id="KW-0812">Transmembrane</keyword>
<gene>
    <name evidence="2" type="ordered locus">Ta1122</name>
</gene>
<proteinExistence type="predicted"/>
<organism evidence="2 3">
    <name type="scientific">Thermoplasma acidophilum (strain ATCC 25905 / DSM 1728 / JCM 9062 / NBRC 15155 / AMRC-C165)</name>
    <dbReference type="NCBI Taxonomy" id="273075"/>
    <lineage>
        <taxon>Archaea</taxon>
        <taxon>Methanobacteriati</taxon>
        <taxon>Thermoplasmatota</taxon>
        <taxon>Thermoplasmata</taxon>
        <taxon>Thermoplasmatales</taxon>
        <taxon>Thermoplasmataceae</taxon>
        <taxon>Thermoplasma</taxon>
    </lineage>
</organism>
<evidence type="ECO:0000256" key="1">
    <source>
        <dbReference type="SAM" id="Phobius"/>
    </source>
</evidence>
<dbReference type="InterPro" id="IPR021986">
    <property type="entry name" value="Spherulin4"/>
</dbReference>
<dbReference type="PANTHER" id="PTHR35040:SF9">
    <property type="entry name" value="4-LIKE CELL SURFACE PROTEIN, PUTATIVE (AFU_ORTHOLOGUE AFUA_4G14080)-RELATED"/>
    <property type="match status" value="1"/>
</dbReference>
<dbReference type="PaxDb" id="273075-Ta1122"/>
<evidence type="ECO:0000313" key="3">
    <source>
        <dbReference type="Proteomes" id="UP000001024"/>
    </source>
</evidence>
<dbReference type="eggNOG" id="arCOG12810">
    <property type="taxonomic scope" value="Archaea"/>
</dbReference>
<dbReference type="Proteomes" id="UP000001024">
    <property type="component" value="Chromosome"/>
</dbReference>
<name>Q9HJ50_THEAC</name>
<evidence type="ECO:0000313" key="2">
    <source>
        <dbReference type="EMBL" id="CAC12249.1"/>
    </source>
</evidence>
<dbReference type="EnsemblBacteria" id="CAC12249">
    <property type="protein sequence ID" value="CAC12249"/>
    <property type="gene ID" value="CAC12249"/>
</dbReference>
<keyword evidence="1" id="KW-0472">Membrane</keyword>
<dbReference type="Pfam" id="PF12138">
    <property type="entry name" value="Spherulin4"/>
    <property type="match status" value="1"/>
</dbReference>
<sequence>MNQQKICIVHYHLNAGTMPANRRIEISILLIISILISAAIGYHYYEISGSAIPNKNTETTGLIIPLYFDPNGSWDYLLEIHQQFPKVPIMVIMNPDNGPGQNFSSDYLNWTQKMEGLGILVLGYIYTSYGNRSIDVVKNQTMEYLDWYHVNGIFLDEVSDNASYGQYYENITDMCRSTGAEYIAGNPGTSVPSGITKYFNITVLYENPGVPPAANISNIVNGTPRSGSAIICYDIESLDESTVEDISNYFSYVYFTNYGMPDPYESLPVYLCQEASILSNR</sequence>
<keyword evidence="3" id="KW-1185">Reference proteome</keyword>
<dbReference type="AlphaFoldDB" id="Q9HJ50"/>
<reference evidence="2 3" key="1">
    <citation type="journal article" date="2000" name="Nature">
        <title>The genome sequence of the thermoacidophilic scavenger Thermoplasma acidophilum.</title>
        <authorList>
            <person name="Ruepp A."/>
            <person name="Graml W."/>
            <person name="Santos-Martinez M.L."/>
            <person name="Koretke K.K."/>
            <person name="Volker C."/>
            <person name="Mewes H.W."/>
            <person name="Frishman D."/>
            <person name="Stocker S."/>
            <person name="Lupas A.N."/>
            <person name="Baumeister W."/>
        </authorList>
    </citation>
    <scope>NUCLEOTIDE SEQUENCE [LARGE SCALE GENOMIC DNA]</scope>
    <source>
        <strain evidence="3">ATCC 25905 / DSM 1728 / JCM 9062 / NBRC 15155 / AMRC-C165</strain>
    </source>
</reference>
<dbReference type="PANTHER" id="PTHR35040">
    <property type="match status" value="1"/>
</dbReference>
<feature type="transmembrane region" description="Helical" evidence="1">
    <location>
        <begin position="26"/>
        <end position="45"/>
    </location>
</feature>
<dbReference type="HOGENOM" id="CLU_060605_1_1_2"/>